<gene>
    <name evidence="2" type="ORF">DFH07DRAFT_938688</name>
</gene>
<feature type="compositionally biased region" description="Low complexity" evidence="1">
    <location>
        <begin position="839"/>
        <end position="857"/>
    </location>
</feature>
<feature type="compositionally biased region" description="Basic and acidic residues" evidence="1">
    <location>
        <begin position="893"/>
        <end position="904"/>
    </location>
</feature>
<dbReference type="PANTHER" id="PTHR38406:SF1">
    <property type="entry name" value="TRANSCRIPTIONAL REPRESSOR OPI1"/>
    <property type="match status" value="1"/>
</dbReference>
<dbReference type="GO" id="GO:0003714">
    <property type="term" value="F:transcription corepressor activity"/>
    <property type="evidence" value="ECO:0007669"/>
    <property type="project" value="InterPro"/>
</dbReference>
<feature type="compositionally biased region" description="Gly residues" evidence="1">
    <location>
        <begin position="532"/>
        <end position="544"/>
    </location>
</feature>
<feature type="compositionally biased region" description="Basic and acidic residues" evidence="1">
    <location>
        <begin position="81"/>
        <end position="97"/>
    </location>
</feature>
<sequence>MIMWAVWVPSIGAYKKRPGTGNTVEVHTEAASQLGVGDTEGKLFLRSRTVLFPARNAQPIDAQDHAQQLPRLHPGFHSRKREGARGRSTQYRDDGGRGDPVFAASRRFYSCVGGGRSRRKEVRTIRGAGSERRAPLLLRIRKWADERGEPEKACRSGAGLRQSWIRRFWAGSCDWESKTGGEERGRGAGRGSREGGSRLLMPELAGHSTYDARPGGMNVERVCASSPRTLLGFHCWAMERAFGRVRLEVGPPHRSSAGGWGGCECGCGFGVGVRNRRGGRAGIRRLVFLVPGIREGHSVRPGFATADTWPMFPPRVGATFERIREDAFRANDTGRRGFDRGWEIATQSPFTTPTTAMGNRRISPDLKERALILWEAGWSLEDIQYVFNVSPRICCSPTVLSDGQEQDDDDEPTLTAFVLFQLEKYHAAPGGRRGKTLDGGPRYARPGAYEAGRGDDDDGDGRGRYAVEEDGNGRGGGRRGAGKRKVPRWLEGTSPFVAAPGPYREHGHGHGRERGEGSDVRGERERERGERGGNGNGSTSGSGGEEQRQVAQRSRWQAMLLEAGGLSAALSDESMRRLRYRLSWLQYATQHIDAQILILRDFIASLHALPPAPPSSPSSSPTEPELTPAHLRTLAHLRADIVHTIRQVVGVVSKYAGGALPEPARGRVRGFILDLPKRFSAEGGGGGGVSPGGSASGASGGGVGTGTGTGTAARRGARRERGAGAGAESPSASRAGSPHLHLRSLHPHPPPGASAGHSRRGSSAGVGTVEPGKALAAAQRVLVLATESLDMMRGVTAVVGDSLDRADAWVDRLRTVGIQRGMDGLALPDGSGAGGSAGGQWASWGSTGASSTLGSPSPREGYASPTAYSAPSPGFGLGGMSIGERGRYGTPGEDERERRDHLEEREEGEGGMELFGDDSSTTISDWETSQTRKPATWPLSGQDLLNRLSLGFREGIQPITLLHTIGRPEIMLGSKNTTRAVSEFRLRTPSPSSSSFNDFLGSFYSQNAGLQSLIPRAVHWHHVPWLCPGYSLTSISSGSGWQGSQCATHGCYGSEIWHGFLRLGILHLRVSSNFLFRKFPSHCCPLPQTTRICCPRRLDFFWDLVAPWSGDGHPGPPQLLVLRRCLGSRASAVRQTLLPSHTRFLTPPIALSFLNAVAARLRLSSLNDGVAGYLVFARVGNIRRKKFISPPTLHTQYGSRELAIDAKVAGIPVVDKSFGAQQAWACVSHFLGIGLGIGDRIRLTDGSTSEVDAHPHEGLNVSIGHWKPVASRNFTPKNQTHQDQRDYGIFDEDEQRATTDKMGKDKV</sequence>
<feature type="region of interest" description="Disordered" evidence="1">
    <location>
        <begin position="65"/>
        <end position="97"/>
    </location>
</feature>
<dbReference type="GO" id="GO:0005634">
    <property type="term" value="C:nucleus"/>
    <property type="evidence" value="ECO:0007669"/>
    <property type="project" value="TreeGrafter"/>
</dbReference>
<dbReference type="PANTHER" id="PTHR38406">
    <property type="entry name" value="TRANSCRIPTIONAL REPRESSOR OPI1"/>
    <property type="match status" value="1"/>
</dbReference>
<dbReference type="Proteomes" id="UP001215280">
    <property type="component" value="Unassembled WGS sequence"/>
</dbReference>
<accession>A0AAD7NMC7</accession>
<dbReference type="InterPro" id="IPR013927">
    <property type="entry name" value="TF_Opi1_Ccg-8"/>
</dbReference>
<evidence type="ECO:0000256" key="1">
    <source>
        <dbReference type="SAM" id="MobiDB-lite"/>
    </source>
</evidence>
<feature type="compositionally biased region" description="Gly residues" evidence="1">
    <location>
        <begin position="683"/>
        <end position="709"/>
    </location>
</feature>
<evidence type="ECO:0000313" key="3">
    <source>
        <dbReference type="Proteomes" id="UP001215280"/>
    </source>
</evidence>
<evidence type="ECO:0000313" key="2">
    <source>
        <dbReference type="EMBL" id="KAJ7766549.1"/>
    </source>
</evidence>
<dbReference type="GO" id="GO:0005783">
    <property type="term" value="C:endoplasmic reticulum"/>
    <property type="evidence" value="ECO:0007669"/>
    <property type="project" value="TreeGrafter"/>
</dbReference>
<dbReference type="GO" id="GO:0030968">
    <property type="term" value="P:endoplasmic reticulum unfolded protein response"/>
    <property type="evidence" value="ECO:0007669"/>
    <property type="project" value="TreeGrafter"/>
</dbReference>
<name>A0AAD7NMC7_9AGAR</name>
<feature type="compositionally biased region" description="Polar residues" evidence="1">
    <location>
        <begin position="919"/>
        <end position="933"/>
    </location>
</feature>
<dbReference type="EMBL" id="JARJLG010000032">
    <property type="protein sequence ID" value="KAJ7766549.1"/>
    <property type="molecule type" value="Genomic_DNA"/>
</dbReference>
<feature type="region of interest" description="Disordered" evidence="1">
    <location>
        <begin position="683"/>
        <end position="768"/>
    </location>
</feature>
<protein>
    <submittedName>
        <fullName evidence="2">Transcription factor Opi1-domain-containing protein</fullName>
    </submittedName>
</protein>
<feature type="compositionally biased region" description="Low complexity" evidence="1">
    <location>
        <begin position="726"/>
        <end position="739"/>
    </location>
</feature>
<feature type="compositionally biased region" description="Basic residues" evidence="1">
    <location>
        <begin position="476"/>
        <end position="487"/>
    </location>
</feature>
<feature type="compositionally biased region" description="Basic and acidic residues" evidence="1">
    <location>
        <begin position="1295"/>
        <end position="1307"/>
    </location>
</feature>
<feature type="region of interest" description="Disordered" evidence="1">
    <location>
        <begin position="829"/>
        <end position="935"/>
    </location>
</feature>
<proteinExistence type="predicted"/>
<keyword evidence="3" id="KW-1185">Reference proteome</keyword>
<dbReference type="GO" id="GO:0008654">
    <property type="term" value="P:phospholipid biosynthetic process"/>
    <property type="evidence" value="ECO:0007669"/>
    <property type="project" value="TreeGrafter"/>
</dbReference>
<comment type="caution">
    <text evidence="2">The sequence shown here is derived from an EMBL/GenBank/DDBJ whole genome shotgun (WGS) entry which is preliminary data.</text>
</comment>
<dbReference type="GO" id="GO:0006357">
    <property type="term" value="P:regulation of transcription by RNA polymerase II"/>
    <property type="evidence" value="ECO:0007669"/>
    <property type="project" value="TreeGrafter"/>
</dbReference>
<feature type="compositionally biased region" description="Low complexity" evidence="1">
    <location>
        <begin position="753"/>
        <end position="765"/>
    </location>
</feature>
<dbReference type="Pfam" id="PF08618">
    <property type="entry name" value="Opi1"/>
    <property type="match status" value="1"/>
</dbReference>
<feature type="region of interest" description="Disordered" evidence="1">
    <location>
        <begin position="1270"/>
        <end position="1307"/>
    </location>
</feature>
<feature type="compositionally biased region" description="Basic and acidic residues" evidence="1">
    <location>
        <begin position="178"/>
        <end position="196"/>
    </location>
</feature>
<organism evidence="2 3">
    <name type="scientific">Mycena maculata</name>
    <dbReference type="NCBI Taxonomy" id="230809"/>
    <lineage>
        <taxon>Eukaryota</taxon>
        <taxon>Fungi</taxon>
        <taxon>Dikarya</taxon>
        <taxon>Basidiomycota</taxon>
        <taxon>Agaricomycotina</taxon>
        <taxon>Agaricomycetes</taxon>
        <taxon>Agaricomycetidae</taxon>
        <taxon>Agaricales</taxon>
        <taxon>Marasmiineae</taxon>
        <taxon>Mycenaceae</taxon>
        <taxon>Mycena</taxon>
    </lineage>
</organism>
<feature type="region of interest" description="Disordered" evidence="1">
    <location>
        <begin position="178"/>
        <end position="198"/>
    </location>
</feature>
<feature type="compositionally biased region" description="Basic and acidic residues" evidence="1">
    <location>
        <begin position="503"/>
        <end position="531"/>
    </location>
</feature>
<feature type="region of interest" description="Disordered" evidence="1">
    <location>
        <begin position="429"/>
        <end position="553"/>
    </location>
</feature>
<reference evidence="2" key="1">
    <citation type="submission" date="2023-03" db="EMBL/GenBank/DDBJ databases">
        <title>Massive genome expansion in bonnet fungi (Mycena s.s.) driven by repeated elements and novel gene families across ecological guilds.</title>
        <authorList>
            <consortium name="Lawrence Berkeley National Laboratory"/>
            <person name="Harder C.B."/>
            <person name="Miyauchi S."/>
            <person name="Viragh M."/>
            <person name="Kuo A."/>
            <person name="Thoen E."/>
            <person name="Andreopoulos B."/>
            <person name="Lu D."/>
            <person name="Skrede I."/>
            <person name="Drula E."/>
            <person name="Henrissat B."/>
            <person name="Morin E."/>
            <person name="Kohler A."/>
            <person name="Barry K."/>
            <person name="LaButti K."/>
            <person name="Morin E."/>
            <person name="Salamov A."/>
            <person name="Lipzen A."/>
            <person name="Mereny Z."/>
            <person name="Hegedus B."/>
            <person name="Baldrian P."/>
            <person name="Stursova M."/>
            <person name="Weitz H."/>
            <person name="Taylor A."/>
            <person name="Grigoriev I.V."/>
            <person name="Nagy L.G."/>
            <person name="Martin F."/>
            <person name="Kauserud H."/>
        </authorList>
    </citation>
    <scope>NUCLEOTIDE SEQUENCE</scope>
    <source>
        <strain evidence="2">CBHHK188m</strain>
    </source>
</reference>